<comment type="caution">
    <text evidence="1">The sequence shown here is derived from an EMBL/GenBank/DDBJ whole genome shotgun (WGS) entry which is preliminary data.</text>
</comment>
<dbReference type="EMBL" id="JAHCMY010000005">
    <property type="protein sequence ID" value="MBS9524547.1"/>
    <property type="molecule type" value="Genomic_DNA"/>
</dbReference>
<name>A0AAP2CMB2_9BACT</name>
<evidence type="ECO:0000313" key="1">
    <source>
        <dbReference type="EMBL" id="MBS9524547.1"/>
    </source>
</evidence>
<gene>
    <name evidence="1" type="ORF">KI659_11020</name>
</gene>
<reference evidence="1 2" key="1">
    <citation type="submission" date="2021-05" db="EMBL/GenBank/DDBJ databases">
        <authorList>
            <person name="Zhang Z.D."/>
            <person name="Osman G."/>
        </authorList>
    </citation>
    <scope>NUCLEOTIDE SEQUENCE [LARGE SCALE GENOMIC DNA]</scope>
    <source>
        <strain evidence="1 2">KCTC 32217</strain>
    </source>
</reference>
<dbReference type="AlphaFoldDB" id="A0AAP2CMB2"/>
<keyword evidence="2" id="KW-1185">Reference proteome</keyword>
<protein>
    <submittedName>
        <fullName evidence="1">Uncharacterized protein</fullName>
    </submittedName>
</protein>
<sequence length="383" mass="44148">MKKLLYPLLGLVVACSGHSEDSKDNNQEVNLVLKDSLQIDHLGELVLMDIDPDNDKILFFDFKTRDFIISDKQGNKLNTFNKTGDGPDSFGNFPNTPGKFNERGNFQLLSYNGIFEYDTDGNLVNKNTFEQPISYMGRSTAEWEFYQVAEDSILSVGLQAWSEHPRNTPEYYDNFKLLNWLDVKSMTNTHFMSLEENSLFRNGKGHELPDMIPAMHYEDGKIYMVVGKDARLNVYEANPPYALIKSAELDLEGFQQDPGVSFGELDPNAIKVNMETGRINSLKKYGDYLLLSYLPGFNDVDAERFRSETDPNKQVALYEELKSKYPARLNIMNTELETLKNMEMPANLNNRQFIVRNDQLWFMGEPNAEEEEDFFRVYRVEVE</sequence>
<proteinExistence type="predicted"/>
<accession>A0AAP2CMB2</accession>
<dbReference type="PROSITE" id="PS51257">
    <property type="entry name" value="PROKAR_LIPOPROTEIN"/>
    <property type="match status" value="1"/>
</dbReference>
<dbReference type="RefSeq" id="WP_213945401.1">
    <property type="nucleotide sequence ID" value="NZ_JAHBGI010000002.1"/>
</dbReference>
<organism evidence="1 2">
    <name type="scientific">Litoribacter ruber</name>
    <dbReference type="NCBI Taxonomy" id="702568"/>
    <lineage>
        <taxon>Bacteria</taxon>
        <taxon>Pseudomonadati</taxon>
        <taxon>Bacteroidota</taxon>
        <taxon>Cytophagia</taxon>
        <taxon>Cytophagales</taxon>
        <taxon>Cyclobacteriaceae</taxon>
        <taxon>Litoribacter</taxon>
    </lineage>
</organism>
<dbReference type="Proteomes" id="UP001319104">
    <property type="component" value="Unassembled WGS sequence"/>
</dbReference>
<evidence type="ECO:0000313" key="2">
    <source>
        <dbReference type="Proteomes" id="UP001319104"/>
    </source>
</evidence>